<protein>
    <submittedName>
        <fullName evidence="2">Uncharacterized protein</fullName>
    </submittedName>
</protein>
<dbReference type="EMBL" id="ML735358">
    <property type="protein sequence ID" value="KAE8384728.1"/>
    <property type="molecule type" value="Genomic_DNA"/>
</dbReference>
<dbReference type="Proteomes" id="UP000326877">
    <property type="component" value="Unassembled WGS sequence"/>
</dbReference>
<dbReference type="AlphaFoldDB" id="A0A5N7BT14"/>
<feature type="chain" id="PRO_5024818964" evidence="1">
    <location>
        <begin position="18"/>
        <end position="90"/>
    </location>
</feature>
<evidence type="ECO:0000256" key="1">
    <source>
        <dbReference type="SAM" id="SignalP"/>
    </source>
</evidence>
<keyword evidence="1" id="KW-0732">Signal</keyword>
<organism evidence="2">
    <name type="scientific">Petromyces alliaceus</name>
    <name type="common">Aspergillus alliaceus</name>
    <dbReference type="NCBI Taxonomy" id="209559"/>
    <lineage>
        <taxon>Eukaryota</taxon>
        <taxon>Fungi</taxon>
        <taxon>Dikarya</taxon>
        <taxon>Ascomycota</taxon>
        <taxon>Pezizomycotina</taxon>
        <taxon>Eurotiomycetes</taxon>
        <taxon>Eurotiomycetidae</taxon>
        <taxon>Eurotiales</taxon>
        <taxon>Aspergillaceae</taxon>
        <taxon>Aspergillus</taxon>
        <taxon>Aspergillus subgen. Circumdati</taxon>
    </lineage>
</organism>
<dbReference type="OrthoDB" id="5390143at2759"/>
<name>A0A5N7BT14_PETAA</name>
<evidence type="ECO:0000313" key="2">
    <source>
        <dbReference type="EMBL" id="KAE8384728.1"/>
    </source>
</evidence>
<feature type="signal peptide" evidence="1">
    <location>
        <begin position="1"/>
        <end position="17"/>
    </location>
</feature>
<gene>
    <name evidence="2" type="ORF">BDV23DRAFT_166245</name>
</gene>
<accession>A0A5N7BT14</accession>
<proteinExistence type="predicted"/>
<reference evidence="2" key="1">
    <citation type="submission" date="2019-04" db="EMBL/GenBank/DDBJ databases">
        <title>Friends and foes A comparative genomics studyof 23 Aspergillus species from section Flavi.</title>
        <authorList>
            <consortium name="DOE Joint Genome Institute"/>
            <person name="Kjaerbolling I."/>
            <person name="Vesth T."/>
            <person name="Frisvad J.C."/>
            <person name="Nybo J.L."/>
            <person name="Theobald S."/>
            <person name="Kildgaard S."/>
            <person name="Isbrandt T."/>
            <person name="Kuo A."/>
            <person name="Sato A."/>
            <person name="Lyhne E.K."/>
            <person name="Kogle M.E."/>
            <person name="Wiebenga A."/>
            <person name="Kun R.S."/>
            <person name="Lubbers R.J."/>
            <person name="Makela M.R."/>
            <person name="Barry K."/>
            <person name="Chovatia M."/>
            <person name="Clum A."/>
            <person name="Daum C."/>
            <person name="Haridas S."/>
            <person name="He G."/>
            <person name="LaButti K."/>
            <person name="Lipzen A."/>
            <person name="Mondo S."/>
            <person name="Riley R."/>
            <person name="Salamov A."/>
            <person name="Simmons B.A."/>
            <person name="Magnuson J.K."/>
            <person name="Henrissat B."/>
            <person name="Mortensen U.H."/>
            <person name="Larsen T.O."/>
            <person name="Devries R.P."/>
            <person name="Grigoriev I.V."/>
            <person name="Machida M."/>
            <person name="Baker S.E."/>
            <person name="Andersen M.R."/>
        </authorList>
    </citation>
    <scope>NUCLEOTIDE SEQUENCE [LARGE SCALE GENOMIC DNA]</scope>
    <source>
        <strain evidence="2">IBT 14317</strain>
    </source>
</reference>
<sequence length="90" mass="10393">MLKVLLVLALLLHPSVQVELGTIYNPPPADAIHMDRHNPVYELEQVVQLRESTSLEGFSILLRQKDNPYYEWLQSMSLLAMLLWFSFLPA</sequence>